<protein>
    <submittedName>
        <fullName evidence="1">Uncharacterized protein</fullName>
    </submittedName>
</protein>
<organism evidence="1 2">
    <name type="scientific">Salmonella enterica subsp. enterica serovar Tudu</name>
    <dbReference type="NCBI Taxonomy" id="2021402"/>
    <lineage>
        <taxon>Bacteria</taxon>
        <taxon>Pseudomonadati</taxon>
        <taxon>Pseudomonadota</taxon>
        <taxon>Gammaproteobacteria</taxon>
        <taxon>Enterobacterales</taxon>
        <taxon>Enterobacteriaceae</taxon>
        <taxon>Salmonella</taxon>
    </lineage>
</organism>
<proteinExistence type="predicted"/>
<name>A0A5H7CQV9_SALET</name>
<accession>A0A5H7CQV9</accession>
<dbReference type="AlphaFoldDB" id="A0A5H7CQV9"/>
<dbReference type="Proteomes" id="UP000839525">
    <property type="component" value="Unassembled WGS sequence"/>
</dbReference>
<comment type="caution">
    <text evidence="1">The sequence shown here is derived from an EMBL/GenBank/DDBJ whole genome shotgun (WGS) entry which is preliminary data.</text>
</comment>
<evidence type="ECO:0000313" key="2">
    <source>
        <dbReference type="Proteomes" id="UP000839525"/>
    </source>
</evidence>
<dbReference type="EMBL" id="RTSL01000009">
    <property type="protein sequence ID" value="MJX10670.1"/>
    <property type="molecule type" value="Genomic_DNA"/>
</dbReference>
<evidence type="ECO:0000313" key="1">
    <source>
        <dbReference type="EMBL" id="MJX10670.1"/>
    </source>
</evidence>
<gene>
    <name evidence="1" type="ORF">DUC28_10460</name>
</gene>
<reference evidence="1 2" key="1">
    <citation type="submission" date="2018-07" db="EMBL/GenBank/DDBJ databases">
        <authorList>
            <person name="Ashton P.M."/>
            <person name="Dallman T."/>
            <person name="Nair S."/>
            <person name="De Pinna E."/>
            <person name="Peters T."/>
            <person name="Grant K."/>
        </authorList>
    </citation>
    <scope>NUCLEOTIDE SEQUENCE [LARGE SCALE GENOMIC DNA]</scope>
    <source>
        <strain evidence="1 2">296815</strain>
    </source>
</reference>
<sequence length="62" mass="7251">MTIFEFLLLQNNKPEFIHYELIFYFKSASAVQVANLISGWHQFHNDCIRILPPAPGIVYILK</sequence>